<accession>A0A2I0UPM9</accession>
<dbReference type="EMBL" id="KZ505663">
    <property type="protein sequence ID" value="PKU48002.1"/>
    <property type="molecule type" value="Genomic_DNA"/>
</dbReference>
<dbReference type="InterPro" id="IPR000477">
    <property type="entry name" value="RT_dom"/>
</dbReference>
<reference evidence="4" key="2">
    <citation type="submission" date="2017-12" db="EMBL/GenBank/DDBJ databases">
        <title>Genome sequence of the Bar-tailed Godwit (Limosa lapponica baueri).</title>
        <authorList>
            <person name="Lima N.C.B."/>
            <person name="Parody-Merino A.M."/>
            <person name="Battley P.F."/>
            <person name="Fidler A.E."/>
            <person name="Prosdocimi F."/>
        </authorList>
    </citation>
    <scope>NUCLEOTIDE SEQUENCE [LARGE SCALE GENOMIC DNA]</scope>
</reference>
<keyword evidence="4" id="KW-1185">Reference proteome</keyword>
<organism evidence="3 4">
    <name type="scientific">Limosa lapponica baueri</name>
    <dbReference type="NCBI Taxonomy" id="1758121"/>
    <lineage>
        <taxon>Eukaryota</taxon>
        <taxon>Metazoa</taxon>
        <taxon>Chordata</taxon>
        <taxon>Craniata</taxon>
        <taxon>Vertebrata</taxon>
        <taxon>Euteleostomi</taxon>
        <taxon>Archelosauria</taxon>
        <taxon>Archosauria</taxon>
        <taxon>Dinosauria</taxon>
        <taxon>Saurischia</taxon>
        <taxon>Theropoda</taxon>
        <taxon>Coelurosauria</taxon>
        <taxon>Aves</taxon>
        <taxon>Neognathae</taxon>
        <taxon>Neoaves</taxon>
        <taxon>Charadriiformes</taxon>
        <taxon>Scolopacidae</taxon>
        <taxon>Limosa</taxon>
    </lineage>
</organism>
<dbReference type="Pfam" id="PF00078">
    <property type="entry name" value="RVT_1"/>
    <property type="match status" value="1"/>
</dbReference>
<sequence>MVSQAVPLQPLEINSEADIHLQPTEDPTLKHVQTETSRPDKWTTRQTENFLTCKARKTVISGTTSSWRFVPNGVPHGVMLGPVLFSGITDYLNDGTGHTFGRFVDDMEVGAAADTLHSCVAIQRDTGSLEKWTDRNVMKFNRRKCQVL</sequence>
<feature type="domain" description="Reverse transcriptase" evidence="2">
    <location>
        <begin position="46"/>
        <end position="148"/>
    </location>
</feature>
<dbReference type="AlphaFoldDB" id="A0A2I0UPM9"/>
<dbReference type="Proteomes" id="UP000233556">
    <property type="component" value="Unassembled WGS sequence"/>
</dbReference>
<reference evidence="4" key="1">
    <citation type="submission" date="2017-11" db="EMBL/GenBank/DDBJ databases">
        <authorList>
            <person name="Lima N.C."/>
            <person name="Parody-Merino A.M."/>
            <person name="Battley P.F."/>
            <person name="Fidler A.E."/>
            <person name="Prosdocimi F."/>
        </authorList>
    </citation>
    <scope>NUCLEOTIDE SEQUENCE [LARGE SCALE GENOMIC DNA]</scope>
</reference>
<feature type="region of interest" description="Disordered" evidence="1">
    <location>
        <begin position="23"/>
        <end position="42"/>
    </location>
</feature>
<proteinExistence type="predicted"/>
<name>A0A2I0UPM9_LIMLA</name>
<protein>
    <recommendedName>
        <fullName evidence="2">Reverse transcriptase domain-containing protein</fullName>
    </recommendedName>
</protein>
<dbReference type="PANTHER" id="PTHR33332">
    <property type="entry name" value="REVERSE TRANSCRIPTASE DOMAIN-CONTAINING PROTEIN"/>
    <property type="match status" value="1"/>
</dbReference>
<evidence type="ECO:0000259" key="2">
    <source>
        <dbReference type="Pfam" id="PF00078"/>
    </source>
</evidence>
<gene>
    <name evidence="3" type="ORF">llap_1711</name>
</gene>
<feature type="compositionally biased region" description="Basic and acidic residues" evidence="1">
    <location>
        <begin position="27"/>
        <end position="42"/>
    </location>
</feature>
<evidence type="ECO:0000313" key="4">
    <source>
        <dbReference type="Proteomes" id="UP000233556"/>
    </source>
</evidence>
<evidence type="ECO:0000256" key="1">
    <source>
        <dbReference type="SAM" id="MobiDB-lite"/>
    </source>
</evidence>
<evidence type="ECO:0000313" key="3">
    <source>
        <dbReference type="EMBL" id="PKU48002.1"/>
    </source>
</evidence>